<sequence length="215" mass="22237" precursor="true">MKLPTISYRAVALIAIAVSVMGLVMGPASATPATTSLTGGWTGGFAGHHAFNTTQATTRLQAVLANLTAQGVDVSPAQADLSAGNVSAAMQWLSAYHKDNPGTRATGSRQHAFNSTRTTGRIQSFVTKLGQTGVDVSQVQADLASGNTNAALQWMAAYHAAHPTTNATGQTGNRTAWHGNTTGIPGHQGSWSGARHAGFGNQTTWHRGSGTRRSS</sequence>
<keyword evidence="3" id="KW-1185">Reference proteome</keyword>
<dbReference type="Proteomes" id="UP000002408">
    <property type="component" value="Chromosome"/>
</dbReference>
<dbReference type="AlphaFoldDB" id="A7I546"/>
<evidence type="ECO:0000313" key="2">
    <source>
        <dbReference type="EMBL" id="ABS54857.1"/>
    </source>
</evidence>
<evidence type="ECO:0000313" key="3">
    <source>
        <dbReference type="Proteomes" id="UP000002408"/>
    </source>
</evidence>
<feature type="region of interest" description="Disordered" evidence="1">
    <location>
        <begin position="165"/>
        <end position="215"/>
    </location>
</feature>
<evidence type="ECO:0000256" key="1">
    <source>
        <dbReference type="SAM" id="MobiDB-lite"/>
    </source>
</evidence>
<dbReference type="GeneID" id="5409980"/>
<proteinExistence type="predicted"/>
<gene>
    <name evidence="2" type="ordered locus">Mboo_0336</name>
</gene>
<dbReference type="KEGG" id="mbn:Mboo_0336"/>
<feature type="compositionally biased region" description="Polar residues" evidence="1">
    <location>
        <begin position="165"/>
        <end position="183"/>
    </location>
</feature>
<name>A7I546_METB6</name>
<organism evidence="2 3">
    <name type="scientific">Methanoregula boonei (strain DSM 21154 / JCM 14090 / 6A8)</name>
    <dbReference type="NCBI Taxonomy" id="456442"/>
    <lineage>
        <taxon>Archaea</taxon>
        <taxon>Methanobacteriati</taxon>
        <taxon>Methanobacteriota</taxon>
        <taxon>Stenosarchaea group</taxon>
        <taxon>Methanomicrobia</taxon>
        <taxon>Methanomicrobiales</taxon>
        <taxon>Methanoregulaceae</taxon>
        <taxon>Methanoregula</taxon>
    </lineage>
</organism>
<protein>
    <submittedName>
        <fullName evidence="2">Uncharacterized protein</fullName>
    </submittedName>
</protein>
<dbReference type="eggNOG" id="arCOG09580">
    <property type="taxonomic scope" value="Archaea"/>
</dbReference>
<dbReference type="EMBL" id="CP000780">
    <property type="protein sequence ID" value="ABS54857.1"/>
    <property type="molecule type" value="Genomic_DNA"/>
</dbReference>
<dbReference type="RefSeq" id="WP_011991345.1">
    <property type="nucleotide sequence ID" value="NC_009712.1"/>
</dbReference>
<feature type="compositionally biased region" description="Polar residues" evidence="1">
    <location>
        <begin position="200"/>
        <end position="215"/>
    </location>
</feature>
<reference evidence="3" key="1">
    <citation type="journal article" date="2015" name="Microbiology">
        <title>Genome of Methanoregula boonei 6A8 reveals adaptations to oligotrophic peatland environments.</title>
        <authorList>
            <person name="Braeuer S."/>
            <person name="Cadillo-Quiroz H."/>
            <person name="Kyrpides N."/>
            <person name="Woyke T."/>
            <person name="Goodwin L."/>
            <person name="Detter C."/>
            <person name="Podell S."/>
            <person name="Yavitt J.B."/>
            <person name="Zinder S.H."/>
        </authorList>
    </citation>
    <scope>NUCLEOTIDE SEQUENCE [LARGE SCALE GENOMIC DNA]</scope>
    <source>
        <strain evidence="3">DSM 21154 / JCM 14090 / 6A8</strain>
    </source>
</reference>
<dbReference type="HOGENOM" id="CLU_1280785_0_0_2"/>
<accession>A7I546</accession>